<name>A0ABQ9TWE5_SAGOE</name>
<dbReference type="EMBL" id="JASSZA010000019">
    <property type="protein sequence ID" value="KAK2088492.1"/>
    <property type="molecule type" value="Genomic_DNA"/>
</dbReference>
<organism evidence="2 3">
    <name type="scientific">Saguinus oedipus</name>
    <name type="common">Cotton-top tamarin</name>
    <name type="synonym">Oedipomidas oedipus</name>
    <dbReference type="NCBI Taxonomy" id="9490"/>
    <lineage>
        <taxon>Eukaryota</taxon>
        <taxon>Metazoa</taxon>
        <taxon>Chordata</taxon>
        <taxon>Craniata</taxon>
        <taxon>Vertebrata</taxon>
        <taxon>Euteleostomi</taxon>
        <taxon>Mammalia</taxon>
        <taxon>Eutheria</taxon>
        <taxon>Euarchontoglires</taxon>
        <taxon>Primates</taxon>
        <taxon>Haplorrhini</taxon>
        <taxon>Platyrrhini</taxon>
        <taxon>Cebidae</taxon>
        <taxon>Callitrichinae</taxon>
        <taxon>Saguinus</taxon>
    </lineage>
</organism>
<sequence length="133" mass="15035">MRPLRRLWGRDTKQASRAGGVDIRSPKPSPSPLPSSQTRSPDHLEKKESGIQVSVWREVLNLGGEVEERMNHFPGRPPNRDPLGCSSRSCHGPRASRLARTHFRVCTRTPPSLAAHWARDSRGHWRLDRTPAH</sequence>
<comment type="caution">
    <text evidence="2">The sequence shown here is derived from an EMBL/GenBank/DDBJ whole genome shotgun (WGS) entry which is preliminary data.</text>
</comment>
<evidence type="ECO:0000256" key="1">
    <source>
        <dbReference type="SAM" id="MobiDB-lite"/>
    </source>
</evidence>
<evidence type="ECO:0000313" key="2">
    <source>
        <dbReference type="EMBL" id="KAK2088492.1"/>
    </source>
</evidence>
<accession>A0ABQ9TWE5</accession>
<keyword evidence="3" id="KW-1185">Reference proteome</keyword>
<gene>
    <name evidence="2" type="ORF">P7K49_034399</name>
</gene>
<evidence type="ECO:0000313" key="3">
    <source>
        <dbReference type="Proteomes" id="UP001266305"/>
    </source>
</evidence>
<dbReference type="Proteomes" id="UP001266305">
    <property type="component" value="Unassembled WGS sequence"/>
</dbReference>
<reference evidence="2 3" key="1">
    <citation type="submission" date="2023-05" db="EMBL/GenBank/DDBJ databases">
        <title>B98-5 Cell Line De Novo Hybrid Assembly: An Optical Mapping Approach.</title>
        <authorList>
            <person name="Kananen K."/>
            <person name="Auerbach J.A."/>
            <person name="Kautto E."/>
            <person name="Blachly J.S."/>
        </authorList>
    </citation>
    <scope>NUCLEOTIDE SEQUENCE [LARGE SCALE GENOMIC DNA]</scope>
    <source>
        <strain evidence="2">B95-8</strain>
        <tissue evidence="2">Cell line</tissue>
    </source>
</reference>
<protein>
    <submittedName>
        <fullName evidence="2">Uncharacterized protein</fullName>
    </submittedName>
</protein>
<proteinExistence type="predicted"/>
<feature type="region of interest" description="Disordered" evidence="1">
    <location>
        <begin position="1"/>
        <end position="48"/>
    </location>
</feature>